<evidence type="ECO:0000256" key="1">
    <source>
        <dbReference type="SAM" id="SignalP"/>
    </source>
</evidence>
<reference evidence="2" key="6">
    <citation type="journal article" date="2002" name="Nature">
        <title>Analysis of the mouse transcriptome based on functional annotation of 60,770 full-length cDNAs.</title>
        <authorList>
            <consortium name="The FANTOM Consortium and the RIKEN Genome Exploration Research Group Phase I and II Team"/>
        </authorList>
    </citation>
    <scope>NUCLEOTIDE SEQUENCE</scope>
    <source>
        <strain evidence="2">C57BL/6J</strain>
        <tissue evidence="2">Lung</tissue>
    </source>
</reference>
<sequence length="118" mass="13314">MLPRGRPRAMGAAVLLLLLLLVVGFFLFGRDPDYGLGTTATLDEDPYRSRNLSASSPQLLLPPKCEMLHVAIVCAGYNSSREIITLTKSLLFYRYRQAWMRVKNLPVTKPHCSEFPFL</sequence>
<keyword evidence="1" id="KW-0732">Signal</keyword>
<dbReference type="UCSC" id="uc008kxq.3">
    <property type="organism name" value="mouse"/>
</dbReference>
<reference evidence="2" key="5">
    <citation type="submission" date="2001-07" db="EMBL/GenBank/DDBJ databases">
        <authorList>
            <person name="Adachi J."/>
            <person name="Aizawa K."/>
            <person name="Akimura T."/>
            <person name="Arakawa T."/>
            <person name="Bono H."/>
            <person name="Carninci P."/>
            <person name="Fukuda S."/>
            <person name="Furuno M."/>
            <person name="Hanagaki T."/>
            <person name="Hara A."/>
            <person name="Hashizume W."/>
            <person name="Hayashida K."/>
            <person name="Hayatsu N."/>
            <person name="Hiramoto K."/>
            <person name="Hiraoka T."/>
            <person name="Hirozane T."/>
            <person name="Hori F."/>
            <person name="Imotani K."/>
            <person name="Ishii Y."/>
            <person name="Itoh M."/>
            <person name="Kagawa I."/>
            <person name="Kasukawa T."/>
            <person name="Katoh H."/>
            <person name="Kawai J."/>
            <person name="Kojima Y."/>
            <person name="Kondo S."/>
            <person name="Konno H."/>
            <person name="Kouda M."/>
            <person name="Koya S."/>
            <person name="Kurihara C."/>
            <person name="Matsuyama T."/>
            <person name="Miyazaki A."/>
            <person name="Murata M."/>
            <person name="Nakamura M."/>
            <person name="Nishi K."/>
            <person name="Nomura K."/>
            <person name="Numazaki R."/>
            <person name="Ohno M."/>
            <person name="Ohsato N."/>
            <person name="Okazaki Y."/>
            <person name="Saito R."/>
            <person name="Saitoh H."/>
            <person name="Sakai C."/>
            <person name="Sakai K."/>
            <person name="Sakazume N."/>
            <person name="Sano H."/>
            <person name="Sasaki D."/>
            <person name="Shibata K."/>
            <person name="Shinagawa A."/>
            <person name="Shiraki T."/>
            <person name="Sogabe Y."/>
            <person name="Tagami M."/>
            <person name="Tagawa A."/>
            <person name="Takahashi F."/>
            <person name="Takaku-Akahira S."/>
            <person name="Takeda Y."/>
            <person name="Tanaka T."/>
            <person name="Tomaru A."/>
            <person name="Toya T."/>
            <person name="Yasunishi A."/>
            <person name="Muramatsu M."/>
            <person name="Hayashizaki Y."/>
        </authorList>
    </citation>
    <scope>NUCLEOTIDE SEQUENCE</scope>
    <source>
        <strain evidence="2">C57BL/6J</strain>
        <tissue evidence="2">Lung</tissue>
    </source>
</reference>
<reference evidence="2" key="8">
    <citation type="journal article" date="2005" name="Science">
        <title>Antisense Transcription in the Mammalian Transcriptome.</title>
        <authorList>
            <consortium name="RIKEN Genome Exploration Research Group and Genome Science Group (Genome Network Project Core Group) and the FANTOM Consortium"/>
        </authorList>
    </citation>
    <scope>NUCLEOTIDE SEQUENCE</scope>
    <source>
        <strain evidence="2">C57BL/6J</strain>
        <tissue evidence="2">Lung</tissue>
    </source>
</reference>
<gene>
    <name evidence="3" type="primary">Large2</name>
    <name evidence="3" type="synonym">Gyltl1b</name>
</gene>
<reference evidence="2" key="2">
    <citation type="journal article" date="2000" name="Genome Res.">
        <title>Normalization and subtraction of cap-trapper-selected cDNAs to prepare full-length cDNA libraries for rapid discovery of new genes.</title>
        <authorList>
            <person name="Carninci P."/>
            <person name="Shibata Y."/>
            <person name="Hayatsu N."/>
            <person name="Sugahara Y."/>
            <person name="Shibata K."/>
            <person name="Itoh M."/>
            <person name="Konno H."/>
            <person name="Okazaki Y."/>
            <person name="Muramatsu M."/>
            <person name="Hayashizaki Y."/>
        </authorList>
    </citation>
    <scope>NUCLEOTIDE SEQUENCE</scope>
    <source>
        <strain evidence="2">C57BL/6J</strain>
        <tissue evidence="2">Lung</tissue>
    </source>
</reference>
<dbReference type="MGI" id="MGI:2443769">
    <property type="gene designation" value="Large2"/>
</dbReference>
<reference evidence="2" key="3">
    <citation type="journal article" date="2000" name="Genome Res.">
        <title>RIKEN integrated sequence analysis (RISA) system--384-format sequencing pipeline with 384 multicapillary sequencer.</title>
        <authorList>
            <person name="Shibata K."/>
            <person name="Itoh M."/>
            <person name="Aizawa K."/>
            <person name="Nagaoka S."/>
            <person name="Sasaki N."/>
            <person name="Carninci P."/>
            <person name="Konno H."/>
            <person name="Akiyama J."/>
            <person name="Nishi K."/>
            <person name="Kitsunai T."/>
            <person name="Tashiro H."/>
            <person name="Itoh M."/>
            <person name="Sumi N."/>
            <person name="Ishii Y."/>
            <person name="Nakamura S."/>
            <person name="Hazama M."/>
            <person name="Nishine T."/>
            <person name="Harada A."/>
            <person name="Yamamoto R."/>
            <person name="Matsumoto H."/>
            <person name="Sakaguchi S."/>
            <person name="Ikegami T."/>
            <person name="Kashiwagi K."/>
            <person name="Fujiwake S."/>
            <person name="Inoue K."/>
            <person name="Togawa Y."/>
            <person name="Izawa M."/>
            <person name="Ohara E."/>
            <person name="Watahiki M."/>
            <person name="Yoneda Y."/>
            <person name="Ishikawa T."/>
            <person name="Ozawa K."/>
            <person name="Tanaka T."/>
            <person name="Matsuura S."/>
            <person name="Kawai J."/>
            <person name="Okazaki Y."/>
            <person name="Muramatsu M."/>
            <person name="Inoue Y."/>
            <person name="Kira A."/>
            <person name="Hayashizaki Y."/>
        </authorList>
    </citation>
    <scope>NUCLEOTIDE SEQUENCE</scope>
    <source>
        <strain evidence="2">C57BL/6J</strain>
        <tissue evidence="2">Lung</tissue>
    </source>
</reference>
<organism evidence="2">
    <name type="scientific">Mus musculus</name>
    <name type="common">Mouse</name>
    <dbReference type="NCBI Taxonomy" id="10090"/>
    <lineage>
        <taxon>Eukaryota</taxon>
        <taxon>Metazoa</taxon>
        <taxon>Chordata</taxon>
        <taxon>Craniata</taxon>
        <taxon>Vertebrata</taxon>
        <taxon>Euteleostomi</taxon>
        <taxon>Mammalia</taxon>
        <taxon>Eutheria</taxon>
        <taxon>Euarchontoglires</taxon>
        <taxon>Glires</taxon>
        <taxon>Rodentia</taxon>
        <taxon>Myomorpha</taxon>
        <taxon>Muroidea</taxon>
        <taxon>Muridae</taxon>
        <taxon>Murinae</taxon>
        <taxon>Mus</taxon>
        <taxon>Mus</taxon>
    </lineage>
</organism>
<feature type="chain" id="PRO_5015099041" evidence="1">
    <location>
        <begin position="25"/>
        <end position="118"/>
    </location>
</feature>
<reference evidence="2" key="7">
    <citation type="journal article" date="2005" name="Science">
        <title>The Transcriptional Landscape of the Mammalian Genome.</title>
        <authorList>
            <consortium name="The FANTOM Consortium"/>
            <consortium name="Riken Genome Exploration Research Group and Genome Science Group (Genome Network Project Core Group)"/>
        </authorList>
    </citation>
    <scope>NUCLEOTIDE SEQUENCE</scope>
    <source>
        <strain evidence="2">C57BL/6J</strain>
        <tissue evidence="2">Lung</tissue>
    </source>
</reference>
<accession>Q8BHM3</accession>
<feature type="signal peptide" evidence="1">
    <location>
        <begin position="1"/>
        <end position="24"/>
    </location>
</feature>
<proteinExistence type="evidence at transcript level"/>
<reference evidence="2" key="1">
    <citation type="journal article" date="1999" name="Methods Enzymol.">
        <title>High-efficiency full-length cDNA cloning.</title>
        <authorList>
            <person name="Carninci P."/>
            <person name="Hayashizaki Y."/>
        </authorList>
    </citation>
    <scope>NUCLEOTIDE SEQUENCE</scope>
    <source>
        <strain evidence="2">C57BL/6J</strain>
        <tissue evidence="2">Lung</tissue>
    </source>
</reference>
<name>Q8BHM3_MOUSE</name>
<dbReference type="AGR" id="MGI:2443769"/>
<evidence type="ECO:0000313" key="3">
    <source>
        <dbReference type="MGI" id="MGI:2443769"/>
    </source>
</evidence>
<protein>
    <submittedName>
        <fullName evidence="2">Uncharacterized protein</fullName>
    </submittedName>
</protein>
<reference evidence="2" key="4">
    <citation type="journal article" date="2001" name="Nature">
        <title>Functional annotation of a full-length mouse cDNA collection.</title>
        <authorList>
            <consortium name="The RIKEN Genome Exploration Research Group Phase II Team and the FANTOM Consortium"/>
        </authorList>
    </citation>
    <scope>NUCLEOTIDE SEQUENCE</scope>
    <source>
        <strain evidence="2">C57BL/6J</strain>
        <tissue evidence="2">Lung</tissue>
    </source>
</reference>
<evidence type="ECO:0000313" key="2">
    <source>
        <dbReference type="EMBL" id="BAC35314.1"/>
    </source>
</evidence>
<dbReference type="EMBL" id="AK053214">
    <property type="protein sequence ID" value="BAC35314.1"/>
    <property type="molecule type" value="mRNA"/>
</dbReference>
<dbReference type="AlphaFoldDB" id="Q8BHM3"/>